<dbReference type="SUPFAM" id="SSF81383">
    <property type="entry name" value="F-box domain"/>
    <property type="match status" value="1"/>
</dbReference>
<evidence type="ECO:0000256" key="2">
    <source>
        <dbReference type="ARBA" id="ARBA00022737"/>
    </source>
</evidence>
<name>A0A9D4VM51_PEA</name>
<accession>A0A9D4VM51</accession>
<keyword evidence="1" id="KW-0880">Kelch repeat</keyword>
<dbReference type="SMART" id="SM00612">
    <property type="entry name" value="Kelch"/>
    <property type="match status" value="3"/>
</dbReference>
<keyword evidence="5" id="KW-1185">Reference proteome</keyword>
<dbReference type="CDD" id="cd22152">
    <property type="entry name" value="F-box_AtAFR-like"/>
    <property type="match status" value="1"/>
</dbReference>
<reference evidence="4 5" key="1">
    <citation type="journal article" date="2022" name="Nat. Genet.">
        <title>Improved pea reference genome and pan-genome highlight genomic features and evolutionary characteristics.</title>
        <authorList>
            <person name="Yang T."/>
            <person name="Liu R."/>
            <person name="Luo Y."/>
            <person name="Hu S."/>
            <person name="Wang D."/>
            <person name="Wang C."/>
            <person name="Pandey M.K."/>
            <person name="Ge S."/>
            <person name="Xu Q."/>
            <person name="Li N."/>
            <person name="Li G."/>
            <person name="Huang Y."/>
            <person name="Saxena R.K."/>
            <person name="Ji Y."/>
            <person name="Li M."/>
            <person name="Yan X."/>
            <person name="He Y."/>
            <person name="Liu Y."/>
            <person name="Wang X."/>
            <person name="Xiang C."/>
            <person name="Varshney R.K."/>
            <person name="Ding H."/>
            <person name="Gao S."/>
            <person name="Zong X."/>
        </authorList>
    </citation>
    <scope>NUCLEOTIDE SEQUENCE [LARGE SCALE GENOMIC DNA]</scope>
    <source>
        <strain evidence="4 5">cv. Zhongwan 6</strain>
    </source>
</reference>
<dbReference type="Pfam" id="PF24681">
    <property type="entry name" value="Kelch_KLHDC2_KLHL20_DRC7"/>
    <property type="match status" value="1"/>
</dbReference>
<dbReference type="Gene3D" id="2.120.10.80">
    <property type="entry name" value="Kelch-type beta propeller"/>
    <property type="match status" value="1"/>
</dbReference>
<dbReference type="Gramene" id="Psat07G0196900-T1">
    <property type="protein sequence ID" value="KAI5385180.1"/>
    <property type="gene ID" value="KIW84_071969"/>
</dbReference>
<gene>
    <name evidence="4" type="ORF">KIW84_071969</name>
</gene>
<comment type="caution">
    <text evidence="4">The sequence shown here is derived from an EMBL/GenBank/DDBJ whole genome shotgun (WGS) entry which is preliminary data.</text>
</comment>
<dbReference type="SUPFAM" id="SSF117281">
    <property type="entry name" value="Kelch motif"/>
    <property type="match status" value="1"/>
</dbReference>
<evidence type="ECO:0000313" key="4">
    <source>
        <dbReference type="EMBL" id="KAI5385180.1"/>
    </source>
</evidence>
<proteinExistence type="predicted"/>
<dbReference type="InterPro" id="IPR001810">
    <property type="entry name" value="F-box_dom"/>
</dbReference>
<dbReference type="InterPro" id="IPR006652">
    <property type="entry name" value="Kelch_1"/>
</dbReference>
<evidence type="ECO:0000256" key="1">
    <source>
        <dbReference type="ARBA" id="ARBA00022441"/>
    </source>
</evidence>
<dbReference type="PANTHER" id="PTHR46344:SF1">
    <property type="entry name" value="OS02G0504900 PROTEIN"/>
    <property type="match status" value="1"/>
</dbReference>
<evidence type="ECO:0000313" key="5">
    <source>
        <dbReference type="Proteomes" id="UP001058974"/>
    </source>
</evidence>
<dbReference type="Pfam" id="PF00646">
    <property type="entry name" value="F-box"/>
    <property type="match status" value="1"/>
</dbReference>
<dbReference type="PANTHER" id="PTHR46344">
    <property type="entry name" value="OS02G0202900 PROTEIN"/>
    <property type="match status" value="1"/>
</dbReference>
<dbReference type="EMBL" id="JAMSHJ010000007">
    <property type="protein sequence ID" value="KAI5385180.1"/>
    <property type="molecule type" value="Genomic_DNA"/>
</dbReference>
<dbReference type="Proteomes" id="UP001058974">
    <property type="component" value="Chromosome 7"/>
</dbReference>
<dbReference type="Gramene" id="Psat7g077800.1">
    <property type="protein sequence ID" value="Psat7g077800.1.cds"/>
    <property type="gene ID" value="Psat7g077800"/>
</dbReference>
<organism evidence="4 5">
    <name type="scientific">Pisum sativum</name>
    <name type="common">Garden pea</name>
    <name type="synonym">Lathyrus oleraceus</name>
    <dbReference type="NCBI Taxonomy" id="3888"/>
    <lineage>
        <taxon>Eukaryota</taxon>
        <taxon>Viridiplantae</taxon>
        <taxon>Streptophyta</taxon>
        <taxon>Embryophyta</taxon>
        <taxon>Tracheophyta</taxon>
        <taxon>Spermatophyta</taxon>
        <taxon>Magnoliopsida</taxon>
        <taxon>eudicotyledons</taxon>
        <taxon>Gunneridae</taxon>
        <taxon>Pentapetalae</taxon>
        <taxon>rosids</taxon>
        <taxon>fabids</taxon>
        <taxon>Fabales</taxon>
        <taxon>Fabaceae</taxon>
        <taxon>Papilionoideae</taxon>
        <taxon>50 kb inversion clade</taxon>
        <taxon>NPAAA clade</taxon>
        <taxon>Hologalegina</taxon>
        <taxon>IRL clade</taxon>
        <taxon>Fabeae</taxon>
        <taxon>Lathyrus</taxon>
    </lineage>
</organism>
<keyword evidence="2" id="KW-0677">Repeat</keyword>
<feature type="domain" description="F-box" evidence="3">
    <location>
        <begin position="46"/>
        <end position="82"/>
    </location>
</feature>
<dbReference type="InterPro" id="IPR015915">
    <property type="entry name" value="Kelch-typ_b-propeller"/>
</dbReference>
<dbReference type="InterPro" id="IPR036047">
    <property type="entry name" value="F-box-like_dom_sf"/>
</dbReference>
<sequence>MPGLIAGEKKFTMKKKSFSDLANQDKSIVSNEALDDDDNSSIFAGLSDDVSKYCLALVPRSNFLAMGCVSKRWKRFIQSKEFITVRKLSGQLEEWLYILTSDSEGKGSHWEVMDSFGHNRRSLPPMPGTRKAEFGVVVLNGKLLVMAGHSSIDGPVSVSPEVYQYNSNLDSWMRLSNMNVARYDFASAEVNGLVYAVGGYGAEGHSLSSAEVYDPDTNKWTLIESLRRPRWGCFACGFEGKLYVMGGRSSFTIGNSKSVDVYDPKKQSWCEMKKGCVMVTAHAVLEKKLFCMEWKNQRKLSIFNPDDHSWKTVSVPLTGSSSVGFRFGILNGKLLLFSLKEDPTYRTLLYDPNASPGSEWGTTDIKPSGVCLCSVTINA</sequence>
<dbReference type="AlphaFoldDB" id="A0A9D4VM51"/>
<dbReference type="OrthoDB" id="45365at2759"/>
<protein>
    <recommendedName>
        <fullName evidence="3">F-box domain-containing protein</fullName>
    </recommendedName>
</protein>
<evidence type="ECO:0000259" key="3">
    <source>
        <dbReference type="Pfam" id="PF00646"/>
    </source>
</evidence>